<feature type="region of interest" description="Disordered" evidence="1">
    <location>
        <begin position="145"/>
        <end position="174"/>
    </location>
</feature>
<protein>
    <submittedName>
        <fullName evidence="2">Uncharacterized protein</fullName>
    </submittedName>
</protein>
<dbReference type="EMBL" id="CADCXU010020621">
    <property type="protein sequence ID" value="CAB0008696.1"/>
    <property type="molecule type" value="Genomic_DNA"/>
</dbReference>
<feature type="non-terminal residue" evidence="2">
    <location>
        <position position="174"/>
    </location>
</feature>
<gene>
    <name evidence="2" type="ORF">NTEN_LOCUS13937</name>
</gene>
<evidence type="ECO:0000313" key="2">
    <source>
        <dbReference type="EMBL" id="CAB0008696.1"/>
    </source>
</evidence>
<dbReference type="AlphaFoldDB" id="A0A6H5GZ95"/>
<sequence>MNPSSKNSHPPSGLPPPPYPEVTLHPVGGGGRIPSPPVSTSLLHGILTKNVPTSRPSNFSPTLARLLTAPDRPPAAAHQSMVVHPPPPPYRPQQQSSSSRVPTISDIINSSKKSRNEITITPVPGNQPPQKIPKEEAPTVRLMGGAANLGLPPEPGKAGVYWQPGPRLADPWTI</sequence>
<feature type="compositionally biased region" description="Low complexity" evidence="1">
    <location>
        <begin position="92"/>
        <end position="102"/>
    </location>
</feature>
<dbReference type="OrthoDB" id="432970at2759"/>
<feature type="compositionally biased region" description="Polar residues" evidence="1">
    <location>
        <begin position="50"/>
        <end position="61"/>
    </location>
</feature>
<name>A0A6H5GZ95_9HEMI</name>
<feature type="region of interest" description="Disordered" evidence="1">
    <location>
        <begin position="1"/>
        <end position="133"/>
    </location>
</feature>
<keyword evidence="3" id="KW-1185">Reference proteome</keyword>
<dbReference type="Proteomes" id="UP000479000">
    <property type="component" value="Unassembled WGS sequence"/>
</dbReference>
<accession>A0A6H5GZ95</accession>
<evidence type="ECO:0000313" key="3">
    <source>
        <dbReference type="Proteomes" id="UP000479000"/>
    </source>
</evidence>
<evidence type="ECO:0000256" key="1">
    <source>
        <dbReference type="SAM" id="MobiDB-lite"/>
    </source>
</evidence>
<organism evidence="2 3">
    <name type="scientific">Nesidiocoris tenuis</name>
    <dbReference type="NCBI Taxonomy" id="355587"/>
    <lineage>
        <taxon>Eukaryota</taxon>
        <taxon>Metazoa</taxon>
        <taxon>Ecdysozoa</taxon>
        <taxon>Arthropoda</taxon>
        <taxon>Hexapoda</taxon>
        <taxon>Insecta</taxon>
        <taxon>Pterygota</taxon>
        <taxon>Neoptera</taxon>
        <taxon>Paraneoptera</taxon>
        <taxon>Hemiptera</taxon>
        <taxon>Heteroptera</taxon>
        <taxon>Panheteroptera</taxon>
        <taxon>Cimicomorpha</taxon>
        <taxon>Miridae</taxon>
        <taxon>Dicyphina</taxon>
        <taxon>Nesidiocoris</taxon>
    </lineage>
</organism>
<proteinExistence type="predicted"/>
<reference evidence="2 3" key="1">
    <citation type="submission" date="2020-02" db="EMBL/GenBank/DDBJ databases">
        <authorList>
            <person name="Ferguson B K."/>
        </authorList>
    </citation>
    <scope>NUCLEOTIDE SEQUENCE [LARGE SCALE GENOMIC DNA]</scope>
</reference>